<feature type="transmembrane region" description="Helical" evidence="8">
    <location>
        <begin position="42"/>
        <end position="63"/>
    </location>
</feature>
<comment type="subcellular location">
    <subcellularLocation>
        <location evidence="1">Cell membrane</location>
        <topology evidence="1">Multi-pass membrane protein</topology>
    </subcellularLocation>
</comment>
<evidence type="ECO:0000313" key="11">
    <source>
        <dbReference type="Proteomes" id="UP000589520"/>
    </source>
</evidence>
<sequence>MSHTMSSGLQYEAALPAEGASAAPSTPAPLTSQPSRWNPRSIAIITLAWLLLQIGGLFSPGLLDDVDSIYIEIAREMLHRHDFVTPFVNGTRFFDKPPLMYWMASTSMAIFGEYDWAARLPLALAALALFFSVYALGKRLFNERGGLYSALAVATAIGPYLYTRFFIPDILIALWMTLGVHLFLIALDRIRDHQSPLIPSLGFAAVLALNLLTKGLIGLVFPIGFVLLYLLFTGQLRILTKLHLLASTTVFLLIAAPWHILAALRNPAIPLPAGLGLPATGGWAWFYLYNEHFARFLGKRIPHDYGNTPVWLFWTYLAIWIMPWTTFLPGAIAESWRNLGHRYPVTLRQREAALSLTLWATVVLVFFSISSRQEYYSLPAIPALALMSGGLLSQAESTTAETAQRAKKSALRWTLWLLVPLTTFVAIVCGYFALTAPRPAPGTDIASLLAGNPDLYNLSLGHIFDLTGAAMGLFRAPLAGVALSLLVIGLGSYFLRRAGKQYAANLTLAAAMLLTLTSVHEGLRRFYPILGSKSLALAIDQVRQPNDLILLDGEFTSGSTLVFYTHQQVHLLNGRVNTLWYGSFWLDAPHIFETEDSLHTLWSSPRRIFLLTYNTATRTQDLAPFGPVHELSSAGGKTILTNR</sequence>
<reference evidence="10 11" key="1">
    <citation type="submission" date="2020-07" db="EMBL/GenBank/DDBJ databases">
        <title>Genomic Encyclopedia of Type Strains, Phase IV (KMG-V): Genome sequencing to study the core and pangenomes of soil and plant-associated prokaryotes.</title>
        <authorList>
            <person name="Whitman W."/>
        </authorList>
    </citation>
    <scope>NUCLEOTIDE SEQUENCE [LARGE SCALE GENOMIC DNA]</scope>
    <source>
        <strain evidence="10 11">X4EP2</strain>
    </source>
</reference>
<evidence type="ECO:0000256" key="7">
    <source>
        <dbReference type="ARBA" id="ARBA00023136"/>
    </source>
</evidence>
<evidence type="ECO:0000256" key="3">
    <source>
        <dbReference type="ARBA" id="ARBA00022676"/>
    </source>
</evidence>
<dbReference type="GO" id="GO:0005886">
    <property type="term" value="C:plasma membrane"/>
    <property type="evidence" value="ECO:0007669"/>
    <property type="project" value="UniProtKB-SubCell"/>
</dbReference>
<feature type="transmembrane region" description="Helical" evidence="8">
    <location>
        <begin position="310"/>
        <end position="332"/>
    </location>
</feature>
<keyword evidence="5 8" id="KW-0812">Transmembrane</keyword>
<keyword evidence="4 10" id="KW-0808">Transferase</keyword>
<evidence type="ECO:0000256" key="5">
    <source>
        <dbReference type="ARBA" id="ARBA00022692"/>
    </source>
</evidence>
<evidence type="ECO:0000256" key="8">
    <source>
        <dbReference type="SAM" id="Phobius"/>
    </source>
</evidence>
<comment type="caution">
    <text evidence="10">The sequence shown here is derived from an EMBL/GenBank/DDBJ whole genome shotgun (WGS) entry which is preliminary data.</text>
</comment>
<keyword evidence="7 8" id="KW-0472">Membrane</keyword>
<dbReference type="RefSeq" id="WP_246302055.1">
    <property type="nucleotide sequence ID" value="NZ_JACCCW010000002.1"/>
</dbReference>
<dbReference type="InterPro" id="IPR050297">
    <property type="entry name" value="LipidA_mod_glycosyltrf_83"/>
</dbReference>
<feature type="transmembrane region" description="Helical" evidence="8">
    <location>
        <begin position="502"/>
        <end position="520"/>
    </location>
</feature>
<evidence type="ECO:0000256" key="1">
    <source>
        <dbReference type="ARBA" id="ARBA00004651"/>
    </source>
</evidence>
<name>A0A7Y9PK23_9BACT</name>
<feature type="transmembrane region" description="Helical" evidence="8">
    <location>
        <begin position="199"/>
        <end position="232"/>
    </location>
</feature>
<feature type="transmembrane region" description="Helical" evidence="8">
    <location>
        <begin position="168"/>
        <end position="187"/>
    </location>
</feature>
<evidence type="ECO:0000256" key="4">
    <source>
        <dbReference type="ARBA" id="ARBA00022679"/>
    </source>
</evidence>
<keyword evidence="11" id="KW-1185">Reference proteome</keyword>
<evidence type="ECO:0000313" key="10">
    <source>
        <dbReference type="EMBL" id="NYF81301.1"/>
    </source>
</evidence>
<gene>
    <name evidence="10" type="ORF">HDF17_003621</name>
</gene>
<proteinExistence type="predicted"/>
<feature type="domain" description="Glycosyltransferase RgtA/B/C/D-like" evidence="9">
    <location>
        <begin position="95"/>
        <end position="259"/>
    </location>
</feature>
<dbReference type="EMBL" id="JACCCW010000002">
    <property type="protein sequence ID" value="NYF81301.1"/>
    <property type="molecule type" value="Genomic_DNA"/>
</dbReference>
<keyword evidence="6 8" id="KW-1133">Transmembrane helix</keyword>
<dbReference type="AlphaFoldDB" id="A0A7Y9PK23"/>
<feature type="transmembrane region" description="Helical" evidence="8">
    <location>
        <begin position="244"/>
        <end position="264"/>
    </location>
</feature>
<dbReference type="GO" id="GO:0010041">
    <property type="term" value="P:response to iron(III) ion"/>
    <property type="evidence" value="ECO:0007669"/>
    <property type="project" value="TreeGrafter"/>
</dbReference>
<feature type="transmembrane region" description="Helical" evidence="8">
    <location>
        <begin position="271"/>
        <end position="290"/>
    </location>
</feature>
<feature type="transmembrane region" description="Helical" evidence="8">
    <location>
        <begin position="413"/>
        <end position="434"/>
    </location>
</feature>
<keyword evidence="3" id="KW-0328">Glycosyltransferase</keyword>
<dbReference type="GO" id="GO:0016763">
    <property type="term" value="F:pentosyltransferase activity"/>
    <property type="evidence" value="ECO:0007669"/>
    <property type="project" value="TreeGrafter"/>
</dbReference>
<dbReference type="PANTHER" id="PTHR33908:SF3">
    <property type="entry name" value="UNDECAPRENYL PHOSPHATE-ALPHA-4-AMINO-4-DEOXY-L-ARABINOSE ARABINOSYL TRANSFERASE"/>
    <property type="match status" value="1"/>
</dbReference>
<dbReference type="GO" id="GO:0009103">
    <property type="term" value="P:lipopolysaccharide biosynthetic process"/>
    <property type="evidence" value="ECO:0007669"/>
    <property type="project" value="UniProtKB-ARBA"/>
</dbReference>
<feature type="transmembrane region" description="Helical" evidence="8">
    <location>
        <begin position="474"/>
        <end position="495"/>
    </location>
</feature>
<accession>A0A7Y9PK23</accession>
<dbReference type="Proteomes" id="UP000589520">
    <property type="component" value="Unassembled WGS sequence"/>
</dbReference>
<feature type="transmembrane region" description="Helical" evidence="8">
    <location>
        <begin position="116"/>
        <end position="136"/>
    </location>
</feature>
<evidence type="ECO:0000259" key="9">
    <source>
        <dbReference type="Pfam" id="PF13231"/>
    </source>
</evidence>
<evidence type="ECO:0000256" key="2">
    <source>
        <dbReference type="ARBA" id="ARBA00022475"/>
    </source>
</evidence>
<evidence type="ECO:0000256" key="6">
    <source>
        <dbReference type="ARBA" id="ARBA00022989"/>
    </source>
</evidence>
<dbReference type="PANTHER" id="PTHR33908">
    <property type="entry name" value="MANNOSYLTRANSFERASE YKCB-RELATED"/>
    <property type="match status" value="1"/>
</dbReference>
<protein>
    <submittedName>
        <fullName evidence="10">4-amino-4-deoxy-L-arabinose transferase-like glycosyltransferase</fullName>
    </submittedName>
</protein>
<dbReference type="Pfam" id="PF13231">
    <property type="entry name" value="PMT_2"/>
    <property type="match status" value="1"/>
</dbReference>
<keyword evidence="2" id="KW-1003">Cell membrane</keyword>
<dbReference type="InterPro" id="IPR038731">
    <property type="entry name" value="RgtA/B/C-like"/>
</dbReference>
<feature type="transmembrane region" description="Helical" evidence="8">
    <location>
        <begin position="352"/>
        <end position="369"/>
    </location>
</feature>
<organism evidence="10 11">
    <name type="scientific">Granulicella arctica</name>
    <dbReference type="NCBI Taxonomy" id="940613"/>
    <lineage>
        <taxon>Bacteria</taxon>
        <taxon>Pseudomonadati</taxon>
        <taxon>Acidobacteriota</taxon>
        <taxon>Terriglobia</taxon>
        <taxon>Terriglobales</taxon>
        <taxon>Acidobacteriaceae</taxon>
        <taxon>Granulicella</taxon>
    </lineage>
</organism>